<protein>
    <submittedName>
        <fullName evidence="1">Uncharacterized protein</fullName>
    </submittedName>
</protein>
<organism evidence="1">
    <name type="scientific">marine sediment metagenome</name>
    <dbReference type="NCBI Taxonomy" id="412755"/>
    <lineage>
        <taxon>unclassified sequences</taxon>
        <taxon>metagenomes</taxon>
        <taxon>ecological metagenomes</taxon>
    </lineage>
</organism>
<sequence>MANELILSQYEYSLFLHRIRGHAEQISNRPIVKKEQTFQRDLVLCELHRQWGYDVPACDIDFLEYDRGNPVALVEYKKRNDWQSAVINKDSNLTALVRLGNRARIPVYCVFYSPDHSMFRVVPMNSHASARQQSMQFFEIQEEG</sequence>
<gene>
    <name evidence="1" type="ORF">LCGC14_1326950</name>
</gene>
<dbReference type="AlphaFoldDB" id="A0A0F9L3L8"/>
<name>A0A0F9L3L8_9ZZZZ</name>
<dbReference type="EMBL" id="LAZR01007975">
    <property type="protein sequence ID" value="KKM81716.1"/>
    <property type="molecule type" value="Genomic_DNA"/>
</dbReference>
<comment type="caution">
    <text evidence="1">The sequence shown here is derived from an EMBL/GenBank/DDBJ whole genome shotgun (WGS) entry which is preliminary data.</text>
</comment>
<proteinExistence type="predicted"/>
<evidence type="ECO:0000313" key="1">
    <source>
        <dbReference type="EMBL" id="KKM81716.1"/>
    </source>
</evidence>
<accession>A0A0F9L3L8</accession>
<reference evidence="1" key="1">
    <citation type="journal article" date="2015" name="Nature">
        <title>Complex archaea that bridge the gap between prokaryotes and eukaryotes.</title>
        <authorList>
            <person name="Spang A."/>
            <person name="Saw J.H."/>
            <person name="Jorgensen S.L."/>
            <person name="Zaremba-Niedzwiedzka K."/>
            <person name="Martijn J."/>
            <person name="Lind A.E."/>
            <person name="van Eijk R."/>
            <person name="Schleper C."/>
            <person name="Guy L."/>
            <person name="Ettema T.J."/>
        </authorList>
    </citation>
    <scope>NUCLEOTIDE SEQUENCE</scope>
</reference>